<evidence type="ECO:0000313" key="8">
    <source>
        <dbReference type="EMBL" id="KAK2172713.1"/>
    </source>
</evidence>
<dbReference type="InterPro" id="IPR026791">
    <property type="entry name" value="DOCK"/>
</dbReference>
<feature type="region of interest" description="Disordered" evidence="4">
    <location>
        <begin position="1328"/>
        <end position="1349"/>
    </location>
</feature>
<feature type="domain" description="DOCKER" evidence="7">
    <location>
        <begin position="1708"/>
        <end position="2139"/>
    </location>
</feature>
<dbReference type="FunFam" id="1.20.58.740:FF:000001">
    <property type="entry name" value="dedicator of cytokinesis protein 9 isoform X1"/>
    <property type="match status" value="1"/>
</dbReference>
<dbReference type="PROSITE" id="PS51651">
    <property type="entry name" value="DOCKER"/>
    <property type="match status" value="1"/>
</dbReference>
<keyword evidence="9" id="KW-1185">Reference proteome</keyword>
<evidence type="ECO:0000259" key="7">
    <source>
        <dbReference type="PROSITE" id="PS51651"/>
    </source>
</evidence>
<dbReference type="SUPFAM" id="SSF48371">
    <property type="entry name" value="ARM repeat"/>
    <property type="match status" value="1"/>
</dbReference>
<dbReference type="InterPro" id="IPR046773">
    <property type="entry name" value="DOCKER_Lobe_C"/>
</dbReference>
<dbReference type="Pfam" id="PF11878">
    <property type="entry name" value="DOCK_C-D_N"/>
    <property type="match status" value="1"/>
</dbReference>
<accession>A0AAD9KJG8</accession>
<dbReference type="InterPro" id="IPR035892">
    <property type="entry name" value="C2_domain_sf"/>
</dbReference>
<evidence type="ECO:0008006" key="10">
    <source>
        <dbReference type="Google" id="ProtNLM"/>
    </source>
</evidence>
<comment type="caution">
    <text evidence="8">The sequence shown here is derived from an EMBL/GenBank/DDBJ whole genome shotgun (WGS) entry which is preliminary data.</text>
</comment>
<dbReference type="InterPro" id="IPR027357">
    <property type="entry name" value="DOCKER_dom"/>
</dbReference>
<dbReference type="PANTHER" id="PTHR23317">
    <property type="entry name" value="DEDICATOR OF CYTOKINESIS DOCK"/>
    <property type="match status" value="1"/>
</dbReference>
<dbReference type="GO" id="GO:0007264">
    <property type="term" value="P:small GTPase-mediated signal transduction"/>
    <property type="evidence" value="ECO:0007669"/>
    <property type="project" value="InterPro"/>
</dbReference>
<comment type="similarity">
    <text evidence="3">Belongs to the DOCK family.</text>
</comment>
<evidence type="ECO:0000259" key="5">
    <source>
        <dbReference type="PROSITE" id="PS50003"/>
    </source>
</evidence>
<proteinExistence type="inferred from homology"/>
<dbReference type="CDD" id="cd13267">
    <property type="entry name" value="PH_DOCK-D"/>
    <property type="match status" value="1"/>
</dbReference>
<dbReference type="SMART" id="SM00233">
    <property type="entry name" value="PH"/>
    <property type="match status" value="1"/>
</dbReference>
<dbReference type="Pfam" id="PF20422">
    <property type="entry name" value="DHR-2_Lobe_B"/>
    <property type="match status" value="1"/>
</dbReference>
<dbReference type="Gene3D" id="1.20.58.740">
    <property type="match status" value="1"/>
</dbReference>
<name>A0AAD9KJG8_RIDPI</name>
<dbReference type="InterPro" id="IPR046770">
    <property type="entry name" value="DOCKER_Lobe_B"/>
</dbReference>
<dbReference type="GO" id="GO:0005085">
    <property type="term" value="F:guanyl-nucleotide exchange factor activity"/>
    <property type="evidence" value="ECO:0007669"/>
    <property type="project" value="UniProtKB-KW"/>
</dbReference>
<dbReference type="PANTHER" id="PTHR23317:SF26">
    <property type="entry name" value="ZIZIMIN, ISOFORM K"/>
    <property type="match status" value="1"/>
</dbReference>
<dbReference type="InterPro" id="IPR001849">
    <property type="entry name" value="PH_domain"/>
</dbReference>
<dbReference type="Proteomes" id="UP001209878">
    <property type="component" value="Unassembled WGS sequence"/>
</dbReference>
<dbReference type="PROSITE" id="PS51650">
    <property type="entry name" value="C2_DOCK"/>
    <property type="match status" value="1"/>
</dbReference>
<evidence type="ECO:0000256" key="1">
    <source>
        <dbReference type="ARBA" id="ARBA00022553"/>
    </source>
</evidence>
<feature type="domain" description="PH" evidence="5">
    <location>
        <begin position="183"/>
        <end position="292"/>
    </location>
</feature>
<dbReference type="Pfam" id="PF00169">
    <property type="entry name" value="PH"/>
    <property type="match status" value="1"/>
</dbReference>
<organism evidence="8 9">
    <name type="scientific">Ridgeia piscesae</name>
    <name type="common">Tubeworm</name>
    <dbReference type="NCBI Taxonomy" id="27915"/>
    <lineage>
        <taxon>Eukaryota</taxon>
        <taxon>Metazoa</taxon>
        <taxon>Spiralia</taxon>
        <taxon>Lophotrochozoa</taxon>
        <taxon>Annelida</taxon>
        <taxon>Polychaeta</taxon>
        <taxon>Sedentaria</taxon>
        <taxon>Canalipalpata</taxon>
        <taxon>Sabellida</taxon>
        <taxon>Siboglinidae</taxon>
        <taxon>Ridgeia</taxon>
    </lineage>
</organism>
<evidence type="ECO:0000256" key="3">
    <source>
        <dbReference type="PROSITE-ProRule" id="PRU00983"/>
    </source>
</evidence>
<evidence type="ECO:0000256" key="4">
    <source>
        <dbReference type="SAM" id="MobiDB-lite"/>
    </source>
</evidence>
<feature type="region of interest" description="Disordered" evidence="4">
    <location>
        <begin position="1249"/>
        <end position="1273"/>
    </location>
</feature>
<dbReference type="InterPro" id="IPR021816">
    <property type="entry name" value="DOCK_C/D_N"/>
</dbReference>
<dbReference type="EMBL" id="JAODUO010000936">
    <property type="protein sequence ID" value="KAK2172713.1"/>
    <property type="molecule type" value="Genomic_DNA"/>
</dbReference>
<dbReference type="InterPro" id="IPR016024">
    <property type="entry name" value="ARM-type_fold"/>
</dbReference>
<dbReference type="InterPro" id="IPR046769">
    <property type="entry name" value="DOCKER_Lobe_A"/>
</dbReference>
<evidence type="ECO:0000259" key="6">
    <source>
        <dbReference type="PROSITE" id="PS51650"/>
    </source>
</evidence>
<dbReference type="SUPFAM" id="SSF50729">
    <property type="entry name" value="PH domain-like"/>
    <property type="match status" value="1"/>
</dbReference>
<dbReference type="PROSITE" id="PS50003">
    <property type="entry name" value="PH_DOMAIN"/>
    <property type="match status" value="1"/>
</dbReference>
<reference evidence="8" key="1">
    <citation type="journal article" date="2023" name="Mol. Biol. Evol.">
        <title>Third-Generation Sequencing Reveals the Adaptive Role of the Epigenome in Three Deep-Sea Polychaetes.</title>
        <authorList>
            <person name="Perez M."/>
            <person name="Aroh O."/>
            <person name="Sun Y."/>
            <person name="Lan Y."/>
            <person name="Juniper S.K."/>
            <person name="Young C.R."/>
            <person name="Angers B."/>
            <person name="Qian P.Y."/>
        </authorList>
    </citation>
    <scope>NUCLEOTIDE SEQUENCE</scope>
    <source>
        <strain evidence="8">R07B-5</strain>
    </source>
</reference>
<dbReference type="Pfam" id="PF20421">
    <property type="entry name" value="DHR-2_Lobe_C"/>
    <property type="match status" value="1"/>
</dbReference>
<dbReference type="InterPro" id="IPR043161">
    <property type="entry name" value="DOCK_C_lobe_A"/>
</dbReference>
<protein>
    <recommendedName>
        <fullName evidence="10">Dedicator of cytokinesis protein 9</fullName>
    </recommendedName>
</protein>
<feature type="compositionally biased region" description="Low complexity" evidence="4">
    <location>
        <begin position="1328"/>
        <end position="1343"/>
    </location>
</feature>
<keyword evidence="2" id="KW-0344">Guanine-nucleotide releasing factor</keyword>
<keyword evidence="1" id="KW-0597">Phosphoprotein</keyword>
<feature type="domain" description="C2 DOCK-type" evidence="6">
    <location>
        <begin position="663"/>
        <end position="846"/>
    </location>
</feature>
<dbReference type="Gene3D" id="1.25.40.410">
    <property type="match status" value="1"/>
</dbReference>
<dbReference type="Pfam" id="PF06920">
    <property type="entry name" value="DHR-2_Lobe_A"/>
    <property type="match status" value="1"/>
</dbReference>
<dbReference type="Gene3D" id="2.60.40.150">
    <property type="entry name" value="C2 domain"/>
    <property type="match status" value="1"/>
</dbReference>
<sequence length="2140" mass="242828">MAMSTLAVGLANGRKMASGKSGKAVCLGKGEAVGERGASPKVKVKFAPPQPTEVSKAELVEPIDYETVTVKNKTVLQNDPQRELLLFPHDDVSISKLPRKFRTTRCSVPPEAPEVATGLLVKESIKSYTSSWHSIHYKYSAYSGSYKDLPGGKPPDVLPQQVFEVDTEDNDEQESNQRNGTQQITKQGWLYKGPDNGLETSIMSFTKSFKRRYFYLKRQADMTYMIEFFKDERKLDPKGSIFMDSAVNVVREQSRGKHAFELHMQNKSFYLFAAETEGEMDSWVTTLTKVIQSNDSISIPSLDRLRERECESHAGKGGNLQESLEHSMNPELQKYARETDNILALKRKEGRQKLFGIYPEIQRSLQSPGGSSEAEVDVYREQFGTRFIVECSEFQMRLQVNVSEDGHSKLTNPEPFFITLALYDARAEKKISEDFHFDPNADTIRSMIPNELLNATDMLNSVNGATSGEPDLYGVDPKWLAYCDRAIFNVVRPHHEVFLVARIEKVLQGSINAAVDPYMRNPDEKLAAKIHRQMSLYCSKLGHYRMPFAWGARPVFQQKASDELDTNAGFALFKTERNKLSEDEIIRHLQDIKKPERQGKWQSILGSLTVRLKPLNDALQNTLTSSLVPVVPFPAPPGDRPTLEVEPFSLGQGELASPFTSYINHLYIYPRTLKYDSQKVFTKARNIACYVEIRDSDSEGAVPLKCIRGRPGSSLFTTSATTAVLHHDSTPDFIEEVKACLPTQLHDRHHLVFTFSHVSCDLSKTTVSKGSIKKAMNLDAVIGYAWLPILTNGRVNVGEQAVRVAINLPPGYLQHEQLGLGKGSAGPDIRWVDSGRPLFRFDLGLVSTIYTKDQHLHNFFAHCQKLMTQPSLAADFETSNKLKHEPTVTSHPSSPVIADVADYNREMLNYVKSLHAVDVSTLINFLPTLLNQLFRLLPLTQSEDVALNTIRVLIHVVSEVQAVGKPRSLDTYVEYVFVTPLVADVKQRTIHEELVRHLKAILLPRQGDLLVITKLLRHADFFFRIILKAMAQFLLNTGRVKMARNERFPSSFQYHVQTLVQTLGSHLVQKFRDHTAETRKANTSVAYFVKQCFTFMDRGFVFRLINMYIDNFHPTDPRILHEYKFEFLRIVCSHEFYIPLCLPIMTRKVKNYKAGVVSDLKHDYTLSTEFRRNHFLVGLLLQEVKGSLGESRDIRGAAISTLRNLLAKHSFDDRYQTKAHQARISTLYLPFISVILENKSRLIHSESQINTPSDGLVNGDAPTPDGSLRHGMVSNSSSVSLEAQSVGGHSPHHTRVMVRDPGVLAIIAGQVPTPTLAAVAADAAKMSDHGSSSSLASTTSHSSVTDRDRERERSFFRTYSVPESMASVTNASYITCYDKLDQHEVKDMLICFLYIVSNLSEEILLGWFNNSSECDVIDFLDILESCLKYFRYAGHRRIASLCIISDTNTKRALTLPVKMTHQQLHTHGRSSSTLSDMPLEGLLSGMKSDVNESSMEANLSTEVSMVVLDIVCLYTSTFKNQLKYQNGDNPIMQRVFDLHLHFLQTHQSEVVLRHAFAALRSFISKFPSVLFVGEATMCGQLCYEILRCCNLRLTSTRREACALMYLLMRSNFEFSKRKNFTRIHLQMIISVSQLISAVVALSNSRFSESLSVINSYANNDKAIQKTSFPMEVKDLTKRIRTVLMATAAMKEHQNDPEVLIDLQYSLAKSYATTPELRKTWLESMARIHVKNTNFSEAAHCHLHIAALVAEYLRRRGESTRDFPQGCAAFACLSPNVKREEAAMQDDCGMQDVHYTKDHLTELLEQCAELMEKAERYELLGRLYRLIIPIYELNRDFKKLAHAYDLLHRAYSKVVEVMHSGRRMLGKYFRVAFFGAAFEEDDGKEYVYKEPKITGLTEICERLKDLYSAKFGKGCVQLIMDSTQVKVDELDQKFAYIQVTHVTPYFDKLELEQRKTEFERNNNLKQFMYETPFTRDGRAHGQINEQHKRRVVLTTDHSFPYIKKRLLVYYRRQEELTPIEVAIDVMTSKVSELHEVVSQSQTDVKKLQLKLQGSISVQVNAGPVAYADVFLDEENIKKYPLDKVTGLKDIFREFVNVCSTALDLNGRLISSDQLEYHESLRINFGEMTERLAEIFGEPVFL</sequence>
<dbReference type="Gene3D" id="2.30.29.30">
    <property type="entry name" value="Pleckstrin-homology domain (PH domain)/Phosphotyrosine-binding domain (PTB)"/>
    <property type="match status" value="1"/>
</dbReference>
<gene>
    <name evidence="8" type="ORF">NP493_937g00023</name>
</gene>
<dbReference type="Pfam" id="PF14429">
    <property type="entry name" value="DOCK-C2"/>
    <property type="match status" value="1"/>
</dbReference>
<evidence type="ECO:0000313" key="9">
    <source>
        <dbReference type="Proteomes" id="UP001209878"/>
    </source>
</evidence>
<dbReference type="InterPro" id="IPR043162">
    <property type="entry name" value="DOCK_C_lobe_C"/>
</dbReference>
<evidence type="ECO:0000256" key="2">
    <source>
        <dbReference type="ARBA" id="ARBA00022658"/>
    </source>
</evidence>
<dbReference type="InterPro" id="IPR011993">
    <property type="entry name" value="PH-like_dom_sf"/>
</dbReference>
<dbReference type="InterPro" id="IPR027007">
    <property type="entry name" value="C2_DOCK-type_domain"/>
</dbReference>